<dbReference type="Proteomes" id="UP000257607">
    <property type="component" value="Chromosome"/>
</dbReference>
<evidence type="ECO:0000313" key="4">
    <source>
        <dbReference type="EMBL" id="AXN35380.1"/>
    </source>
</evidence>
<dbReference type="EMBL" id="CP031003">
    <property type="protein sequence ID" value="AXN35380.1"/>
    <property type="molecule type" value="Genomic_DNA"/>
</dbReference>
<dbReference type="Pfam" id="PF06458">
    <property type="entry name" value="MucBP"/>
    <property type="match status" value="2"/>
</dbReference>
<sequence length="363" mass="41158">MNLINLLQSLLKWRPKKAAPLPNSHVRQTVSEQEPIRQAPQSSQKQPVVPVSQDATPLLATMSTQPRHSTVTIHYLDHHRVPLRPTMTLTGEVGTVLNLPWLKFAGYYLAAITNLKQQFPEENTTIWLFYKPQLAAPVMVLHQNLEGGLLIKPQFLSGALNEHYQANPLEGGANFVHHTSANQTGRFTTKTQFVHFKYDPLNLKHSDAPEQPFIELLEPTDTYQQPSEEALTAARLPKHAVWKIYSCATAPSGKQWFNLGSSWITPTRYQLHATNPKGSDESYQVPKFTYHYAVIETTPLNLSASLNNNTVTFWQAPYDQPTTYQIVPKTRVVVKQVVVLDNQSRWCQLKTGQWLMEGLLTFD</sequence>
<feature type="region of interest" description="Disordered" evidence="2">
    <location>
        <begin position="21"/>
        <end position="50"/>
    </location>
</feature>
<proteinExistence type="predicted"/>
<evidence type="ECO:0000313" key="5">
    <source>
        <dbReference type="EMBL" id="WDC91620.1"/>
    </source>
</evidence>
<dbReference type="EMBL" id="CP117683">
    <property type="protein sequence ID" value="WDC91620.1"/>
    <property type="molecule type" value="Genomic_DNA"/>
</dbReference>
<dbReference type="AlphaFoldDB" id="A0A385ACH6"/>
<name>A0A385ACH6_LATCU</name>
<dbReference type="Gene3D" id="3.10.20.320">
    <property type="entry name" value="Putative peptidoglycan bound protein (lpxtg motif)"/>
    <property type="match status" value="1"/>
</dbReference>
<organism evidence="4 6">
    <name type="scientific">Latilactobacillus curvatus</name>
    <name type="common">Lactobacillus curvatus</name>
    <dbReference type="NCBI Taxonomy" id="28038"/>
    <lineage>
        <taxon>Bacteria</taxon>
        <taxon>Bacillati</taxon>
        <taxon>Bacillota</taxon>
        <taxon>Bacilli</taxon>
        <taxon>Lactobacillales</taxon>
        <taxon>Lactobacillaceae</taxon>
        <taxon>Latilactobacillus</taxon>
    </lineage>
</organism>
<dbReference type="InterPro" id="IPR009459">
    <property type="entry name" value="MucBP_dom"/>
</dbReference>
<dbReference type="GeneID" id="49610889"/>
<feature type="domain" description="MucBP" evidence="3">
    <location>
        <begin position="70"/>
        <end position="131"/>
    </location>
</feature>
<dbReference type="RefSeq" id="WP_004265709.1">
    <property type="nucleotide sequence ID" value="NZ_BJOQ01000016.1"/>
</dbReference>
<feature type="domain" description="MucBP" evidence="3">
    <location>
        <begin position="137"/>
        <end position="198"/>
    </location>
</feature>
<accession>A0A385ACH6</accession>
<reference evidence="4 6" key="1">
    <citation type="submission" date="2018-07" db="EMBL/GenBank/DDBJ databases">
        <title>Lactobacillus curvatus genome sequence.</title>
        <authorList>
            <person name="Prechtl R."/>
        </authorList>
    </citation>
    <scope>NUCLEOTIDE SEQUENCE [LARGE SCALE GENOMIC DNA]</scope>
    <source>
        <strain evidence="4 6">TMW 1.1928</strain>
    </source>
</reference>
<evidence type="ECO:0000313" key="6">
    <source>
        <dbReference type="Proteomes" id="UP000257607"/>
    </source>
</evidence>
<protein>
    <submittedName>
        <fullName evidence="5">MucBP domain-containing protein</fullName>
    </submittedName>
</protein>
<dbReference type="Proteomes" id="UP001215533">
    <property type="component" value="Chromosome"/>
</dbReference>
<reference evidence="5" key="2">
    <citation type="submission" date="2023-02" db="EMBL/GenBank/DDBJ databases">
        <title>Complete genome sequence of Lactobacillus curvatus CACC879 isolated from Pig feces.</title>
        <authorList>
            <person name="Park S."/>
            <person name="Park M.A."/>
            <person name="Kim D.-H."/>
            <person name="Kim Y."/>
        </authorList>
    </citation>
    <scope>NUCLEOTIDE SEQUENCE</scope>
    <source>
        <strain evidence="5">CACC879</strain>
    </source>
</reference>
<gene>
    <name evidence="4" type="ORF">DT351_02985</name>
    <name evidence="5" type="ORF">PSR33_05350</name>
</gene>
<evidence type="ECO:0000256" key="2">
    <source>
        <dbReference type="SAM" id="MobiDB-lite"/>
    </source>
</evidence>
<evidence type="ECO:0000259" key="3">
    <source>
        <dbReference type="Pfam" id="PF06458"/>
    </source>
</evidence>
<evidence type="ECO:0000256" key="1">
    <source>
        <dbReference type="ARBA" id="ARBA00022737"/>
    </source>
</evidence>
<keyword evidence="1" id="KW-0677">Repeat</keyword>